<proteinExistence type="predicted"/>
<organism evidence="2 3">
    <name type="scientific">Algoriphagus sediminis</name>
    <dbReference type="NCBI Taxonomy" id="3057113"/>
    <lineage>
        <taxon>Bacteria</taxon>
        <taxon>Pseudomonadati</taxon>
        <taxon>Bacteroidota</taxon>
        <taxon>Cytophagia</taxon>
        <taxon>Cytophagales</taxon>
        <taxon>Cyclobacteriaceae</taxon>
        <taxon>Algoriphagus</taxon>
    </lineage>
</organism>
<dbReference type="RefSeq" id="WP_290001050.1">
    <property type="nucleotide sequence ID" value="NZ_JAUEPH010000005.1"/>
</dbReference>
<keyword evidence="3" id="KW-1185">Reference proteome</keyword>
<protein>
    <submittedName>
        <fullName evidence="2">Uracil phosphoribosyltransferase</fullName>
        <ecNumber evidence="2">2.4.2.9</ecNumber>
    </submittedName>
</protein>
<evidence type="ECO:0000259" key="1">
    <source>
        <dbReference type="Pfam" id="PF14681"/>
    </source>
</evidence>
<dbReference type="Pfam" id="PF14681">
    <property type="entry name" value="UPRTase"/>
    <property type="match status" value="1"/>
</dbReference>
<dbReference type="InterPro" id="IPR029057">
    <property type="entry name" value="PRTase-like"/>
</dbReference>
<accession>A0ABT7YF30</accession>
<dbReference type="InterPro" id="IPR000836">
    <property type="entry name" value="PRTase_dom"/>
</dbReference>
<keyword evidence="2" id="KW-0808">Transferase</keyword>
<sequence>MFILNQKASIAGDILRELRDENLQKDRRRFRENLTKIGFLLGYELSKSLSFSPKEVQTPLGKAVEKTCDSDLVLVCLLRASLPFYQGFLQCFPEAESAFIGVKRLENKITEVEIDLGYLATADFDQKELVICDPMLASGKSIYHSINELLKLGTPSKIYIASAFAAPEGINYLKTNLSLPFDLWLGSLEEGLNKKSFIVPGLGDAGDLAFGEKI</sequence>
<dbReference type="CDD" id="cd06223">
    <property type="entry name" value="PRTases_typeI"/>
    <property type="match status" value="1"/>
</dbReference>
<evidence type="ECO:0000313" key="2">
    <source>
        <dbReference type="EMBL" id="MDN3205107.1"/>
    </source>
</evidence>
<dbReference type="Gene3D" id="3.40.50.2020">
    <property type="match status" value="1"/>
</dbReference>
<dbReference type="NCBIfam" id="NF001097">
    <property type="entry name" value="PRK00129.1"/>
    <property type="match status" value="1"/>
</dbReference>
<name>A0ABT7YF30_9BACT</name>
<evidence type="ECO:0000313" key="3">
    <source>
        <dbReference type="Proteomes" id="UP001171916"/>
    </source>
</evidence>
<comment type="caution">
    <text evidence="2">The sequence shown here is derived from an EMBL/GenBank/DDBJ whole genome shotgun (WGS) entry which is preliminary data.</text>
</comment>
<reference evidence="2" key="1">
    <citation type="submission" date="2023-06" db="EMBL/GenBank/DDBJ databases">
        <title>Robiginitalea aurantiacus sp. nov. and Algoriphagus sediminis sp. nov., isolated from coastal sediment.</title>
        <authorList>
            <person name="Zhou Z.Y."/>
            <person name="An J."/>
            <person name="Jia Y.W."/>
            <person name="Du Z.J."/>
        </authorList>
    </citation>
    <scope>NUCLEOTIDE SEQUENCE</scope>
    <source>
        <strain evidence="2">C2-7</strain>
    </source>
</reference>
<keyword evidence="2" id="KW-0328">Glycosyltransferase</keyword>
<gene>
    <name evidence="2" type="primary">upp</name>
    <name evidence="2" type="ORF">QVH07_13170</name>
</gene>
<dbReference type="SUPFAM" id="SSF53271">
    <property type="entry name" value="PRTase-like"/>
    <property type="match status" value="1"/>
</dbReference>
<dbReference type="Proteomes" id="UP001171916">
    <property type="component" value="Unassembled WGS sequence"/>
</dbReference>
<dbReference type="EMBL" id="JAUEPH010000005">
    <property type="protein sequence ID" value="MDN3205107.1"/>
    <property type="molecule type" value="Genomic_DNA"/>
</dbReference>
<dbReference type="GO" id="GO:0004845">
    <property type="term" value="F:uracil phosphoribosyltransferase activity"/>
    <property type="evidence" value="ECO:0007669"/>
    <property type="project" value="UniProtKB-EC"/>
</dbReference>
<dbReference type="EC" id="2.4.2.9" evidence="2"/>
<feature type="domain" description="Phosphoribosyltransferase" evidence="1">
    <location>
        <begin position="16"/>
        <end position="211"/>
    </location>
</feature>